<dbReference type="Pfam" id="PF07264">
    <property type="entry name" value="EI24"/>
    <property type="match status" value="1"/>
</dbReference>
<evidence type="ECO:0000313" key="7">
    <source>
        <dbReference type="Proteomes" id="UP000075359"/>
    </source>
</evidence>
<keyword evidence="4 5" id="KW-0472">Membrane</keyword>
<evidence type="ECO:0008006" key="8">
    <source>
        <dbReference type="Google" id="ProtNLM"/>
    </source>
</evidence>
<keyword evidence="2 5" id="KW-0812">Transmembrane</keyword>
<evidence type="ECO:0000256" key="5">
    <source>
        <dbReference type="SAM" id="Phobius"/>
    </source>
</evidence>
<feature type="transmembrane region" description="Helical" evidence="5">
    <location>
        <begin position="147"/>
        <end position="168"/>
    </location>
</feature>
<keyword evidence="7" id="KW-1185">Reference proteome</keyword>
<evidence type="ECO:0000256" key="1">
    <source>
        <dbReference type="ARBA" id="ARBA00004141"/>
    </source>
</evidence>
<evidence type="ECO:0000313" key="6">
    <source>
        <dbReference type="EMBL" id="KYJ86164.1"/>
    </source>
</evidence>
<reference evidence="6 7" key="1">
    <citation type="submission" date="2015-11" db="EMBL/GenBank/DDBJ databases">
        <title>Draft genome of Sulfurovum riftiae 1812E, a member of the Epsilonproteobacteria isolated from the tube of the deep-sea hydrothermal vent tubewom Riftia pachyptila.</title>
        <authorList>
            <person name="Vetriani C."/>
            <person name="Giovannelli D."/>
        </authorList>
    </citation>
    <scope>NUCLEOTIDE SEQUENCE [LARGE SCALE GENOMIC DNA]</scope>
    <source>
        <strain evidence="6 7">1812E</strain>
    </source>
</reference>
<feature type="transmembrane region" description="Helical" evidence="5">
    <location>
        <begin position="67"/>
        <end position="88"/>
    </location>
</feature>
<evidence type="ECO:0000256" key="4">
    <source>
        <dbReference type="ARBA" id="ARBA00023136"/>
    </source>
</evidence>
<dbReference type="STRING" id="1630136.AS592_02020"/>
<feature type="transmembrane region" description="Helical" evidence="5">
    <location>
        <begin position="121"/>
        <end position="141"/>
    </location>
</feature>
<dbReference type="InterPro" id="IPR059112">
    <property type="entry name" value="CysZ/EI24"/>
</dbReference>
<evidence type="ECO:0000256" key="3">
    <source>
        <dbReference type="ARBA" id="ARBA00022989"/>
    </source>
</evidence>
<name>A0A151CFB5_9BACT</name>
<feature type="transmembrane region" description="Helical" evidence="5">
    <location>
        <begin position="189"/>
        <end position="213"/>
    </location>
</feature>
<protein>
    <recommendedName>
        <fullName evidence="8">Transmembrane protein</fullName>
    </recommendedName>
</protein>
<comment type="subcellular location">
    <subcellularLocation>
        <location evidence="1">Membrane</location>
        <topology evidence="1">Multi-pass membrane protein</topology>
    </subcellularLocation>
</comment>
<dbReference type="AlphaFoldDB" id="A0A151CFB5"/>
<comment type="caution">
    <text evidence="6">The sequence shown here is derived from an EMBL/GenBank/DDBJ whole genome shotgun (WGS) entry which is preliminary data.</text>
</comment>
<sequence length="216" mass="24340">MNKIITKSMQDMLSGEVLLFVLKITFVSLIVTALFVWVFGGLLSGFITTYLSWIPWEWLQTTGASVATMAIAYMLFIVVISVITSLMIEPLLIRLAKKHYPNATVVGSPNISTSIFLSIKAALIFLLLFLFTFPLLFIPIFGQVWMLWLWSIILKAPTAYDVSSLFITDKKVIKEKTKKSTLIAMIASLFNYVPVLNIFAPVFAQILFLHHILKNA</sequence>
<proteinExistence type="predicted"/>
<gene>
    <name evidence="6" type="ORF">AS592_02020</name>
</gene>
<accession>A0A151CFB5</accession>
<dbReference type="RefSeq" id="WP_067331612.1">
    <property type="nucleotide sequence ID" value="NZ_LNKT01000045.1"/>
</dbReference>
<dbReference type="EMBL" id="LNKT01000045">
    <property type="protein sequence ID" value="KYJ86164.1"/>
    <property type="molecule type" value="Genomic_DNA"/>
</dbReference>
<feature type="transmembrane region" description="Helical" evidence="5">
    <location>
        <begin position="20"/>
        <end position="47"/>
    </location>
</feature>
<dbReference type="OrthoDB" id="5372725at2"/>
<keyword evidence="3 5" id="KW-1133">Transmembrane helix</keyword>
<dbReference type="Proteomes" id="UP000075359">
    <property type="component" value="Unassembled WGS sequence"/>
</dbReference>
<evidence type="ECO:0000256" key="2">
    <source>
        <dbReference type="ARBA" id="ARBA00022692"/>
    </source>
</evidence>
<organism evidence="6 7">
    <name type="scientific">Sulfurovum riftiae</name>
    <dbReference type="NCBI Taxonomy" id="1630136"/>
    <lineage>
        <taxon>Bacteria</taxon>
        <taxon>Pseudomonadati</taxon>
        <taxon>Campylobacterota</taxon>
        <taxon>Epsilonproteobacteria</taxon>
        <taxon>Campylobacterales</taxon>
        <taxon>Sulfurovaceae</taxon>
        <taxon>Sulfurovum</taxon>
    </lineage>
</organism>